<evidence type="ECO:0008006" key="3">
    <source>
        <dbReference type="Google" id="ProtNLM"/>
    </source>
</evidence>
<protein>
    <recommendedName>
        <fullName evidence="3">ATP-binding protein</fullName>
    </recommendedName>
</protein>
<evidence type="ECO:0000313" key="2">
    <source>
        <dbReference type="Proteomes" id="UP001060368"/>
    </source>
</evidence>
<sequence length="1392" mass="159795">MTDIVYDNFFEIDPNYFPMMTEELIKSEDGKWKGFYPHEKFVELIKHTVNTLNRHEKQSLWVTGAYGTGKSHAVLTIKCMLEAKREDVTEYFEKNDLDMDLCSRLNNLKGQGHILTVYRNGSASIDSTAALTLAIQSSIKKALEEQGIENKSNITLKETIVNRLTTKKIYSDYIDKLMQEKYNYLFSPYSNVTSFLEAIQNSDDEISNQLINKYLNMLNMEGISGHPIEPNDLVRWIDEVLKANNLTSIFFIWDEFTEFFKINQNKLTGLQEIAESTQHMPFVLMLVTHISGKQLPLGDSKKISDRFAPPIEICLPDNTAFKLMGKALAVKDNQEVCSQWQTLRSELWSNVCNSGKLVIRSTNNKVTENDFKEILPIHPYAALILKHLSARFNSNQRSMFEFIKGGDVKSESISFKSFIHQTGPFSPIPYLTCDKLWDYFYSSDKARLDTELKDLLNTYNIHKDNKAFDSDTLLILKTTLLLQGLSNQAWNVPILKPTLNNLTYAFEGTDLAKVRIEQILEILIGNGVLSSHPGKNSEIEYVALRANSDTAVISQLVQEMSKKYTTLELIQKNNDLDKLFELPEELSLRYESSYLTITNIDAALKRKVNNPPNKIRLFFTFAKDDQEASIINEKIQNFLSACLDSGIIIVDTSLSSLKSKNYDDIIECLANVRYWKDKNISKQVTAYDSRVTDIINQWNKELINGVFVLYDSSHNGQKFYSFDLLTRQLRQINEERFPKGIERLSNSKTLRTIQQSKRGAIMAASGGEKPSGMFNSLVQPLSEIWTDNYYWGHAPDHLLSQIKNELKIFMDKRFTKDGKVDIYDIWDFLTRPPYGFLPCSLSAFVLGFLLREYANDQYTWSNGSIAEPMSAEKLGELIDGAIKSIPGNRPSSRYIVQMTEEEKEFMNSSAFVFNVPSVQCTSIENTRNKIINAINGLRYPLWALKNYIDSQNTTQKDLLKNIIDDYCSISSSSPDAKKVVKAKVNSIGKTFQQHAGLSNAVRDLITPQNTREGMDLYVRATYPDLITIAQSLNDNNYLEAIKNRFSADSAWLWCSDDIDNAIMEVVSDYRIFDSSNHFIGTKTSIQDVIREWNNKLNEIRIPFDIILSSEEQLTKPLTMLFNMCKTRSLSSSDKRELSDVLQSYKIELDEFFCSDTQIRIFNENFSDKFANLSIDKIKDLYLSLPRGQIYQSKSEYDQRVVAKIEDLRCVQLYQHLESEWYRISGEVDPKVWSNKYELPILYLFDDEPGKARDLCSILLNKGSSDESKIEGATAFLKNCSDFAKIKDMEYIQMVFQKKILGDYEYVIEPEDISALILELKSKVDEDIYSWVDKRTLVDKVVEDYAKKSYLKSGFTKAFSKIDNMSPDEAKKYLKDLIKNDLRVGIAIIRRLE</sequence>
<reference evidence="1" key="1">
    <citation type="submission" date="2022-04" db="EMBL/GenBank/DDBJ databases">
        <title>Complete genome of Methanoplanus endosymbiosus DSM 3599.</title>
        <authorList>
            <person name="Chen S.-C."/>
            <person name="You Y.-T."/>
            <person name="Zhou Y.-Z."/>
            <person name="Lai M.-C."/>
        </authorList>
    </citation>
    <scope>NUCLEOTIDE SEQUENCE</scope>
    <source>
        <strain evidence="1">DSM 3599</strain>
    </source>
</reference>
<proteinExistence type="predicted"/>
<dbReference type="Proteomes" id="UP001060368">
    <property type="component" value="Chromosome"/>
</dbReference>
<keyword evidence="2" id="KW-1185">Reference proteome</keyword>
<dbReference type="Gene3D" id="3.40.50.300">
    <property type="entry name" value="P-loop containing nucleotide triphosphate hydrolases"/>
    <property type="match status" value="1"/>
</dbReference>
<accession>A0A9E7PK06</accession>
<dbReference type="InterPro" id="IPR027417">
    <property type="entry name" value="P-loop_NTPase"/>
</dbReference>
<name>A0A9E7PK06_9EURY</name>
<organism evidence="1 2">
    <name type="scientific">Methanoplanus endosymbiosus</name>
    <dbReference type="NCBI Taxonomy" id="33865"/>
    <lineage>
        <taxon>Archaea</taxon>
        <taxon>Methanobacteriati</taxon>
        <taxon>Methanobacteriota</taxon>
        <taxon>Stenosarchaea group</taxon>
        <taxon>Methanomicrobia</taxon>
        <taxon>Methanomicrobiales</taxon>
        <taxon>Methanomicrobiaceae</taxon>
        <taxon>Methanoplanus</taxon>
    </lineage>
</organism>
<dbReference type="KEGG" id="mend:L6E24_08415"/>
<evidence type="ECO:0000313" key="1">
    <source>
        <dbReference type="EMBL" id="UUX91403.1"/>
    </source>
</evidence>
<dbReference type="RefSeq" id="WP_257741557.1">
    <property type="nucleotide sequence ID" value="NZ_CP096115.1"/>
</dbReference>
<dbReference type="EMBL" id="CP096115">
    <property type="protein sequence ID" value="UUX91403.1"/>
    <property type="molecule type" value="Genomic_DNA"/>
</dbReference>
<gene>
    <name evidence="1" type="ORF">L6E24_08415</name>
</gene>
<dbReference type="GeneID" id="74307719"/>